<proteinExistence type="predicted"/>
<organism evidence="2">
    <name type="scientific">marine metagenome</name>
    <dbReference type="NCBI Taxonomy" id="408172"/>
    <lineage>
        <taxon>unclassified sequences</taxon>
        <taxon>metagenomes</taxon>
        <taxon>ecological metagenomes</taxon>
    </lineage>
</organism>
<feature type="non-terminal residue" evidence="2">
    <location>
        <position position="240"/>
    </location>
</feature>
<dbReference type="InterPro" id="IPR011611">
    <property type="entry name" value="PfkB_dom"/>
</dbReference>
<dbReference type="SUPFAM" id="SSF53613">
    <property type="entry name" value="Ribokinase-like"/>
    <property type="match status" value="1"/>
</dbReference>
<dbReference type="InterPro" id="IPR029056">
    <property type="entry name" value="Ribokinase-like"/>
</dbReference>
<feature type="domain" description="Carbohydrate kinase PfkB" evidence="1">
    <location>
        <begin position="6"/>
        <end position="206"/>
    </location>
</feature>
<dbReference type="AlphaFoldDB" id="A0A382HZM7"/>
<reference evidence="2" key="1">
    <citation type="submission" date="2018-05" db="EMBL/GenBank/DDBJ databases">
        <authorList>
            <person name="Lanie J.A."/>
            <person name="Ng W.-L."/>
            <person name="Kazmierczak K.M."/>
            <person name="Andrzejewski T.M."/>
            <person name="Davidsen T.M."/>
            <person name="Wayne K.J."/>
            <person name="Tettelin H."/>
            <person name="Glass J.I."/>
            <person name="Rusch D."/>
            <person name="Podicherti R."/>
            <person name="Tsui H.-C.T."/>
            <person name="Winkler M.E."/>
        </authorList>
    </citation>
    <scope>NUCLEOTIDE SEQUENCE</scope>
</reference>
<name>A0A382HZM7_9ZZZZ</name>
<dbReference type="Gene3D" id="3.40.1190.20">
    <property type="match status" value="1"/>
</dbReference>
<accession>A0A382HZM7</accession>
<protein>
    <recommendedName>
        <fullName evidence="1">Carbohydrate kinase PfkB domain-containing protein</fullName>
    </recommendedName>
</protein>
<dbReference type="EMBL" id="UINC01064303">
    <property type="protein sequence ID" value="SVB92840.1"/>
    <property type="molecule type" value="Genomic_DNA"/>
</dbReference>
<evidence type="ECO:0000313" key="2">
    <source>
        <dbReference type="EMBL" id="SVB92840.1"/>
    </source>
</evidence>
<dbReference type="Pfam" id="PF00294">
    <property type="entry name" value="PfkB"/>
    <property type="match status" value="1"/>
</dbReference>
<evidence type="ECO:0000259" key="1">
    <source>
        <dbReference type="Pfam" id="PF00294"/>
    </source>
</evidence>
<gene>
    <name evidence="2" type="ORF">METZ01_LOCUS245694</name>
</gene>
<sequence length="240" mass="28547">MKKINFCSIGECMIEIANTKNNHFIQSFAGDTLNFSAYLDKKKIKVDYLTSIGKSKINKNLFDIFRLKKISPKLVNIHKDKESGLYLIKNYKNGEKKFFYWRDNSAAKDYLNNLNYNKLISKFTKYDYIYFSGITLALFSKEKRMNFYEFIKILKQKNIKIVFDLNIRLNRWLNILQLNKTLNLFLPLISILFGTGEDMRIWKNNDDVVFFNKIIKKNNIQHAVYRKNVSCNYAFINNKQ</sequence>